<dbReference type="PANTHER" id="PTHR13806">
    <property type="entry name" value="FLOTILLIN-RELATED"/>
    <property type="match status" value="1"/>
</dbReference>
<evidence type="ECO:0000256" key="2">
    <source>
        <dbReference type="ARBA" id="ARBA00007161"/>
    </source>
</evidence>
<proteinExistence type="inferred from homology"/>
<dbReference type="InterPro" id="IPR031905">
    <property type="entry name" value="Flotillin_C"/>
</dbReference>
<dbReference type="Gene3D" id="3.30.479.30">
    <property type="entry name" value="Band 7 domain"/>
    <property type="match status" value="1"/>
</dbReference>
<keyword evidence="4" id="KW-1133">Transmembrane helix</keyword>
<dbReference type="AlphaFoldDB" id="A0A1F7RK40"/>
<evidence type="ECO:0000259" key="5">
    <source>
        <dbReference type="SMART" id="SM00244"/>
    </source>
</evidence>
<dbReference type="PANTHER" id="PTHR13806:SF46">
    <property type="entry name" value="FLOTILLIN-1-RELATED"/>
    <property type="match status" value="1"/>
</dbReference>
<comment type="similarity">
    <text evidence="2">Belongs to the band 7/mec-2 family. Flotillin subfamily.</text>
</comment>
<keyword evidence="4" id="KW-0812">Transmembrane</keyword>
<dbReference type="CDD" id="cd03399">
    <property type="entry name" value="SPFH_flotillin"/>
    <property type="match status" value="1"/>
</dbReference>
<evidence type="ECO:0000313" key="6">
    <source>
        <dbReference type="EMBL" id="OGL41558.1"/>
    </source>
</evidence>
<dbReference type="Pfam" id="PF15975">
    <property type="entry name" value="Flot"/>
    <property type="match status" value="1"/>
</dbReference>
<keyword evidence="3 4" id="KW-0472">Membrane</keyword>
<dbReference type="Proteomes" id="UP000179266">
    <property type="component" value="Unassembled WGS sequence"/>
</dbReference>
<dbReference type="GO" id="GO:0005886">
    <property type="term" value="C:plasma membrane"/>
    <property type="evidence" value="ECO:0007669"/>
    <property type="project" value="TreeGrafter"/>
</dbReference>
<comment type="subcellular location">
    <subcellularLocation>
        <location evidence="1">Membrane</location>
    </subcellularLocation>
</comment>
<dbReference type="InterPro" id="IPR036013">
    <property type="entry name" value="Band_7/SPFH_dom_sf"/>
</dbReference>
<dbReference type="SUPFAM" id="SSF117892">
    <property type="entry name" value="Band 7/SPFH domain"/>
    <property type="match status" value="1"/>
</dbReference>
<feature type="domain" description="Band 7" evidence="5">
    <location>
        <begin position="25"/>
        <end position="199"/>
    </location>
</feature>
<dbReference type="GO" id="GO:0002020">
    <property type="term" value="F:protease binding"/>
    <property type="evidence" value="ECO:0007669"/>
    <property type="project" value="TreeGrafter"/>
</dbReference>
<evidence type="ECO:0000256" key="1">
    <source>
        <dbReference type="ARBA" id="ARBA00004370"/>
    </source>
</evidence>
<reference evidence="6 7" key="1">
    <citation type="journal article" date="2016" name="Nat. Commun.">
        <title>Thousands of microbial genomes shed light on interconnected biogeochemical processes in an aquifer system.</title>
        <authorList>
            <person name="Anantharaman K."/>
            <person name="Brown C.T."/>
            <person name="Hug L.A."/>
            <person name="Sharon I."/>
            <person name="Castelle C.J."/>
            <person name="Probst A.J."/>
            <person name="Thomas B.C."/>
            <person name="Singh A."/>
            <person name="Wilkins M.J."/>
            <person name="Karaoz U."/>
            <person name="Brodie E.L."/>
            <person name="Williams K.H."/>
            <person name="Hubbard S.S."/>
            <person name="Banfield J.F."/>
        </authorList>
    </citation>
    <scope>NUCLEOTIDE SEQUENCE [LARGE SCALE GENOMIC DNA]</scope>
</reference>
<accession>A0A1F7RK40</accession>
<dbReference type="SMART" id="SM00244">
    <property type="entry name" value="PHB"/>
    <property type="match status" value="1"/>
</dbReference>
<gene>
    <name evidence="6" type="ORF">A2161_12175</name>
</gene>
<organism evidence="6 7">
    <name type="scientific">Candidatus Schekmanbacteria bacterium RBG_13_48_7</name>
    <dbReference type="NCBI Taxonomy" id="1817878"/>
    <lineage>
        <taxon>Bacteria</taxon>
        <taxon>Candidatus Schekmaniibacteriota</taxon>
    </lineage>
</organism>
<name>A0A1F7RK40_9BACT</name>
<dbReference type="Pfam" id="PF01145">
    <property type="entry name" value="Band_7"/>
    <property type="match status" value="1"/>
</dbReference>
<evidence type="ECO:0000313" key="7">
    <source>
        <dbReference type="Proteomes" id="UP000179266"/>
    </source>
</evidence>
<evidence type="ECO:0000256" key="3">
    <source>
        <dbReference type="ARBA" id="ARBA00023136"/>
    </source>
</evidence>
<dbReference type="InterPro" id="IPR027705">
    <property type="entry name" value="Flotillin_fam"/>
</dbReference>
<evidence type="ECO:0000256" key="4">
    <source>
        <dbReference type="SAM" id="Phobius"/>
    </source>
</evidence>
<protein>
    <submittedName>
        <fullName evidence="6">Flotillin</fullName>
    </submittedName>
</protein>
<comment type="caution">
    <text evidence="6">The sequence shown here is derived from an EMBL/GenBank/DDBJ whole genome shotgun (WGS) entry which is preliminary data.</text>
</comment>
<sequence length="497" mass="54310">MTGWIVFAAGGIVTVFFLIMSIFASRYSKVGPNEVLIISGRRHKDASGQSVGYRIVKGGGAFIWPIFEKAERLSLEVITLDVKTPEVYTLHGVPIIVDGIAQIKVKGDQHSISTAAEQFLSKGQEEIMRIALQTVEGHLRAILGTLTVEETYKNRDAFALRVLEVAVDDLANMGLTIISFTIRDIRDNEGYLDALGKPRIAQVQRDAEIGKAEASRDATIKSALAFQQGQQAKYAADTEIAQAERDYHIKRAEYEASVNAKKAEADFAYELQKNKTNQLVKEEEVKVHIIEKTKLIEVEEKEILRRVKELTATVEKPALAEQSKIQTLADAEKYRLETIALGQAEASKASGFAEAEILKAQGIAHAEADKAKGLADAEVVKAKGLSEAQAMEKKAEAWASYTQAAIVQMFIDRLPEIAREISAPLCNTDRIVVVSGGGESAGVSKITKDVTNIISQLPPVIESLSGVDLEKLVKAIPGVLLNDKNEKAETKDKNTKQ</sequence>
<dbReference type="GO" id="GO:0072659">
    <property type="term" value="P:protein localization to plasma membrane"/>
    <property type="evidence" value="ECO:0007669"/>
    <property type="project" value="TreeGrafter"/>
</dbReference>
<dbReference type="InterPro" id="IPR001107">
    <property type="entry name" value="Band_7"/>
</dbReference>
<dbReference type="EMBL" id="MGDD01000345">
    <property type="protein sequence ID" value="OGL41558.1"/>
    <property type="molecule type" value="Genomic_DNA"/>
</dbReference>
<feature type="transmembrane region" description="Helical" evidence="4">
    <location>
        <begin position="6"/>
        <end position="24"/>
    </location>
</feature>